<dbReference type="GO" id="GO:0010333">
    <property type="term" value="F:terpene synthase activity"/>
    <property type="evidence" value="ECO:0007669"/>
    <property type="project" value="InterPro"/>
</dbReference>
<dbReference type="Pfam" id="PF01397">
    <property type="entry name" value="Terpene_synth"/>
    <property type="match status" value="1"/>
</dbReference>
<reference evidence="2 3" key="1">
    <citation type="journal article" date="2019" name="Sci. Rep.">
        <title>A high-quality genome of Eragrostis curvula grass provides insights into Poaceae evolution and supports new strategies to enhance forage quality.</title>
        <authorList>
            <person name="Carballo J."/>
            <person name="Santos B.A.C.M."/>
            <person name="Zappacosta D."/>
            <person name="Garbus I."/>
            <person name="Selva J.P."/>
            <person name="Gallo C.A."/>
            <person name="Diaz A."/>
            <person name="Albertini E."/>
            <person name="Caccamo M."/>
            <person name="Echenique V."/>
        </authorList>
    </citation>
    <scope>NUCLEOTIDE SEQUENCE [LARGE SCALE GENOMIC DNA]</scope>
    <source>
        <strain evidence="3">cv. Victoria</strain>
        <tissue evidence="2">Leaf</tissue>
    </source>
</reference>
<protein>
    <recommendedName>
        <fullName evidence="1">Terpene synthase N-terminal domain-containing protein</fullName>
    </recommendedName>
</protein>
<dbReference type="Gramene" id="TVU30191">
    <property type="protein sequence ID" value="TVU30191"/>
    <property type="gene ID" value="EJB05_21801"/>
</dbReference>
<organism evidence="2 3">
    <name type="scientific">Eragrostis curvula</name>
    <name type="common">weeping love grass</name>
    <dbReference type="NCBI Taxonomy" id="38414"/>
    <lineage>
        <taxon>Eukaryota</taxon>
        <taxon>Viridiplantae</taxon>
        <taxon>Streptophyta</taxon>
        <taxon>Embryophyta</taxon>
        <taxon>Tracheophyta</taxon>
        <taxon>Spermatophyta</taxon>
        <taxon>Magnoliopsida</taxon>
        <taxon>Liliopsida</taxon>
        <taxon>Poales</taxon>
        <taxon>Poaceae</taxon>
        <taxon>PACMAD clade</taxon>
        <taxon>Chloridoideae</taxon>
        <taxon>Eragrostideae</taxon>
        <taxon>Eragrostidinae</taxon>
        <taxon>Eragrostis</taxon>
    </lineage>
</organism>
<name>A0A5J9V486_9POAL</name>
<dbReference type="FunFam" id="1.50.10.130:FF:000002">
    <property type="entry name" value="Ent-copalyl diphosphate synthase, chloroplastic"/>
    <property type="match status" value="1"/>
</dbReference>
<evidence type="ECO:0000259" key="1">
    <source>
        <dbReference type="Pfam" id="PF01397"/>
    </source>
</evidence>
<feature type="domain" description="Terpene synthase N-terminal" evidence="1">
    <location>
        <begin position="263"/>
        <end position="459"/>
    </location>
</feature>
<dbReference type="Gene3D" id="1.50.10.160">
    <property type="match status" value="1"/>
</dbReference>
<comment type="caution">
    <text evidence="2">The sequence shown here is derived from an EMBL/GenBank/DDBJ whole genome shotgun (WGS) entry which is preliminary data.</text>
</comment>
<evidence type="ECO:0000313" key="3">
    <source>
        <dbReference type="Proteomes" id="UP000324897"/>
    </source>
</evidence>
<proteinExistence type="predicted"/>
<dbReference type="Proteomes" id="UP000324897">
    <property type="component" value="Chromosome 1"/>
</dbReference>
<evidence type="ECO:0000313" key="2">
    <source>
        <dbReference type="EMBL" id="TVU30191.1"/>
    </source>
</evidence>
<dbReference type="AlphaFoldDB" id="A0A5J9V486"/>
<dbReference type="OrthoDB" id="2343925at2759"/>
<dbReference type="SUPFAM" id="SSF48239">
    <property type="entry name" value="Terpenoid cyclases/Protein prenyltransferases"/>
    <property type="match status" value="2"/>
</dbReference>
<dbReference type="GO" id="GO:0009686">
    <property type="term" value="P:gibberellin biosynthetic process"/>
    <property type="evidence" value="ECO:0007669"/>
    <property type="project" value="TreeGrafter"/>
</dbReference>
<dbReference type="SFLD" id="SFLDG01605">
    <property type="entry name" value="Terpene_Cyclase_Like_1_N-term"/>
    <property type="match status" value="1"/>
</dbReference>
<dbReference type="GO" id="GO:0009507">
    <property type="term" value="C:chloroplast"/>
    <property type="evidence" value="ECO:0007669"/>
    <property type="project" value="TreeGrafter"/>
</dbReference>
<dbReference type="SFLD" id="SFLDG01014">
    <property type="entry name" value="Terpene_Cyclase_Like_1_N-term"/>
    <property type="match status" value="1"/>
</dbReference>
<dbReference type="InterPro" id="IPR050148">
    <property type="entry name" value="Terpene_synthase-like"/>
</dbReference>
<sequence length="780" mass="89435">MYVTTAALRKYDAFTRLTGAKPQRRPFLDLHTRRRRRRGCIMRLANGDILAPGSREPLGQTKNSMQDNKKYEPREVLEMTHYIRAMLKSMGDGVINASAYDTAWVALVKDLDGGDGPQFPKSIDWIIQNQLPDGSWGDETFYLVQDRIINTLACIITLRSWNIHIDKCNKGLSFIHKNLGRITEDGEDWMLNGFETIFPTLLQMAKGVGLDMPYDDASLQVIYAKRDLKLSKHTLLHLLIPRDLLHTVPTTLLLSIEGMTGLDWRKLFKLQCSDGSFMSSPAPTAYALMQTGDKKCLEFLDAIINKFNGGVPFTYPLDIFTRLWAVDRLERLGISRHFVSEIREYLDYSYSYWTQEGLPATRHSQLNDIDDMAMGFRLLRLHGYHVSSSVFKHFERDGEFVCYPGQWNQSVTAMYNLYRATQVSFPGEDELERANVYCHAFLDERCASGNLKDKVRCALEFPWKASLPRIQTRMYLEQYGGSADVWIGKVLYWMPVVCNDLYLETAKADFSNFQKLCRLEWHGLRMWLDNNNLQGCYVTANRALRAYFLAAANIFEPDRAEESLAWARTAMLAEAISCYLHNSACPDKKRERFIFQLENHGCYELPRGEEDQTEKALLCALYDLLDLPSSENATRSLRDAWKQWFMSMTAKGNHESWKGDTALLLVRAVEICSGRHSLLEKNAIYCLEHTQLERLTSLICGKLTSRVSAQNGANMDNTTDGQVNLEMQELAQCVFQSCKSINWMTRQTFLHVAKSYCYVSHCSPETIDSHISKVIFEDVN</sequence>
<dbReference type="GO" id="GO:0000287">
    <property type="term" value="F:magnesium ion binding"/>
    <property type="evidence" value="ECO:0007669"/>
    <property type="project" value="TreeGrafter"/>
</dbReference>
<dbReference type="Gene3D" id="1.50.10.130">
    <property type="entry name" value="Terpene synthase, N-terminal domain"/>
    <property type="match status" value="1"/>
</dbReference>
<dbReference type="InterPro" id="IPR008949">
    <property type="entry name" value="Isoprenoid_synthase_dom_sf"/>
</dbReference>
<dbReference type="InterPro" id="IPR008930">
    <property type="entry name" value="Terpenoid_cyclase/PrenylTrfase"/>
</dbReference>
<dbReference type="InterPro" id="IPR001906">
    <property type="entry name" value="Terpene_synth_N"/>
</dbReference>
<dbReference type="SUPFAM" id="SSF48576">
    <property type="entry name" value="Terpenoid synthases"/>
    <property type="match status" value="1"/>
</dbReference>
<dbReference type="Gene3D" id="1.10.600.10">
    <property type="entry name" value="Farnesyl Diphosphate Synthase"/>
    <property type="match status" value="1"/>
</dbReference>
<gene>
    <name evidence="2" type="ORF">EJB05_21801</name>
</gene>
<dbReference type="PANTHER" id="PTHR31739">
    <property type="entry name" value="ENT-COPALYL DIPHOSPHATE SYNTHASE, CHLOROPLASTIC"/>
    <property type="match status" value="1"/>
</dbReference>
<keyword evidence="3" id="KW-1185">Reference proteome</keyword>
<dbReference type="PANTHER" id="PTHR31739:SF46">
    <property type="entry name" value="COPALYL DIPHOSPHATE SYNTHASE3"/>
    <property type="match status" value="1"/>
</dbReference>
<dbReference type="InterPro" id="IPR036965">
    <property type="entry name" value="Terpene_synth_N_sf"/>
</dbReference>
<accession>A0A5J9V486</accession>
<dbReference type="EMBL" id="RWGY01000011">
    <property type="protein sequence ID" value="TVU30191.1"/>
    <property type="molecule type" value="Genomic_DNA"/>
</dbReference>
<feature type="non-terminal residue" evidence="2">
    <location>
        <position position="1"/>
    </location>
</feature>